<evidence type="ECO:0000259" key="3">
    <source>
        <dbReference type="Pfam" id="PF00775"/>
    </source>
</evidence>
<evidence type="ECO:0000313" key="4">
    <source>
        <dbReference type="EMBL" id="KAK5079449.1"/>
    </source>
</evidence>
<gene>
    <name evidence="4" type="ORF">LTR24_009261</name>
</gene>
<name>A0ABR0JY87_9EURO</name>
<proteinExistence type="predicted"/>
<dbReference type="SUPFAM" id="SSF49482">
    <property type="entry name" value="Aromatic compound dioxygenase"/>
    <property type="match status" value="1"/>
</dbReference>
<dbReference type="InterPro" id="IPR000627">
    <property type="entry name" value="Intradiol_dOase_C"/>
</dbReference>
<feature type="compositionally biased region" description="Low complexity" evidence="1">
    <location>
        <begin position="361"/>
        <end position="377"/>
    </location>
</feature>
<feature type="domain" description="Intradiol ring-cleavage dioxygenases" evidence="3">
    <location>
        <begin position="126"/>
        <end position="227"/>
    </location>
</feature>
<dbReference type="EMBL" id="JAVRRG010000195">
    <property type="protein sequence ID" value="KAK5079449.1"/>
    <property type="molecule type" value="Genomic_DNA"/>
</dbReference>
<dbReference type="CDD" id="cd03457">
    <property type="entry name" value="intradiol_dioxygenase_like"/>
    <property type="match status" value="1"/>
</dbReference>
<keyword evidence="2" id="KW-0732">Signal</keyword>
<accession>A0ABR0JY87</accession>
<comment type="caution">
    <text evidence="4">The sequence shown here is derived from an EMBL/GenBank/DDBJ whole genome shotgun (WGS) entry which is preliminary data.</text>
</comment>
<reference evidence="4 5" key="1">
    <citation type="submission" date="2023-08" db="EMBL/GenBank/DDBJ databases">
        <title>Black Yeasts Isolated from many extreme environments.</title>
        <authorList>
            <person name="Coleine C."/>
            <person name="Stajich J.E."/>
            <person name="Selbmann L."/>
        </authorList>
    </citation>
    <scope>NUCLEOTIDE SEQUENCE [LARGE SCALE GENOMIC DNA]</scope>
    <source>
        <strain evidence="4 5">CCFEE 5885</strain>
    </source>
</reference>
<feature type="region of interest" description="Disordered" evidence="1">
    <location>
        <begin position="353"/>
        <end position="377"/>
    </location>
</feature>
<evidence type="ECO:0000256" key="2">
    <source>
        <dbReference type="SAM" id="SignalP"/>
    </source>
</evidence>
<protein>
    <recommendedName>
        <fullName evidence="3">Intradiol ring-cleavage dioxygenases domain-containing protein</fullName>
    </recommendedName>
</protein>
<dbReference type="PANTHER" id="PTHR34315">
    <property type="match status" value="1"/>
</dbReference>
<feature type="signal peptide" evidence="2">
    <location>
        <begin position="1"/>
        <end position="21"/>
    </location>
</feature>
<dbReference type="PANTHER" id="PTHR34315:SF2">
    <property type="entry name" value="ANCHORED DIOXYGENASE, PUTATIVE (AFU_ORTHOLOGUE AFUA_3G01800)-RELATED"/>
    <property type="match status" value="1"/>
</dbReference>
<sequence>MKVGVFTSTLTLAILSSSGVAHPGEHHDHLQIKREGKRALAKCENSPKHRDLSARSAKRRAETVQELRTERNIKSRARKWKDLATLEAYEAVDHNKTAVYTYDSTTPEATVFAANSSCILTPEVTDGPYYVFGEAIRKNVKEDMYSDGVDLYLEVQYLDINTCEPVPDVAVDIWNANATGVYSGISVSGNYAADGYNSTYLRGIQFTGADGVASFETIFPGHYEGRATHTHLLAYMNAVVNANETITNGTGTVTHIHQLFRNEVLKAEVEATYPYNTNEQPITTNEEDMWSIVQAENDYDPFPEYLYLGDDVSDGLFGWIQIAINTTQDMSTDLYYAVAAYIDTDGVHVETDSLMGGGNGTAPNMTAPAAPSSTARAVNSTVEAESCSEFR</sequence>
<keyword evidence="5" id="KW-1185">Reference proteome</keyword>
<dbReference type="InterPro" id="IPR015889">
    <property type="entry name" value="Intradiol_dOase_core"/>
</dbReference>
<feature type="chain" id="PRO_5046419580" description="Intradiol ring-cleavage dioxygenases domain-containing protein" evidence="2">
    <location>
        <begin position="22"/>
        <end position="391"/>
    </location>
</feature>
<evidence type="ECO:0000313" key="5">
    <source>
        <dbReference type="Proteomes" id="UP001345013"/>
    </source>
</evidence>
<dbReference type="Pfam" id="PF00775">
    <property type="entry name" value="Dioxygenase_C"/>
    <property type="match status" value="1"/>
</dbReference>
<evidence type="ECO:0000256" key="1">
    <source>
        <dbReference type="SAM" id="MobiDB-lite"/>
    </source>
</evidence>
<organism evidence="4 5">
    <name type="scientific">Lithohypha guttulata</name>
    <dbReference type="NCBI Taxonomy" id="1690604"/>
    <lineage>
        <taxon>Eukaryota</taxon>
        <taxon>Fungi</taxon>
        <taxon>Dikarya</taxon>
        <taxon>Ascomycota</taxon>
        <taxon>Pezizomycotina</taxon>
        <taxon>Eurotiomycetes</taxon>
        <taxon>Chaetothyriomycetidae</taxon>
        <taxon>Chaetothyriales</taxon>
        <taxon>Trichomeriaceae</taxon>
        <taxon>Lithohypha</taxon>
    </lineage>
</organism>
<dbReference type="Gene3D" id="2.60.130.10">
    <property type="entry name" value="Aromatic compound dioxygenase"/>
    <property type="match status" value="1"/>
</dbReference>
<dbReference type="Proteomes" id="UP001345013">
    <property type="component" value="Unassembled WGS sequence"/>
</dbReference>